<dbReference type="Pfam" id="PF02210">
    <property type="entry name" value="Laminin_G_2"/>
    <property type="match status" value="1"/>
</dbReference>
<keyword evidence="3" id="KW-1185">Reference proteome</keyword>
<reference evidence="4" key="1">
    <citation type="submission" date="2022-11" db="UniProtKB">
        <authorList>
            <consortium name="WormBaseParasite"/>
        </authorList>
    </citation>
    <scope>IDENTIFICATION</scope>
</reference>
<name>A0A915ILJ7_ROMCU</name>
<evidence type="ECO:0000313" key="3">
    <source>
        <dbReference type="Proteomes" id="UP000887565"/>
    </source>
</evidence>
<evidence type="ECO:0000256" key="1">
    <source>
        <dbReference type="PROSITE-ProRule" id="PRU00122"/>
    </source>
</evidence>
<dbReference type="Gene3D" id="2.60.120.200">
    <property type="match status" value="1"/>
</dbReference>
<dbReference type="InterPro" id="IPR001791">
    <property type="entry name" value="Laminin_G"/>
</dbReference>
<organism evidence="3 4">
    <name type="scientific">Romanomermis culicivorax</name>
    <name type="common">Nematode worm</name>
    <dbReference type="NCBI Taxonomy" id="13658"/>
    <lineage>
        <taxon>Eukaryota</taxon>
        <taxon>Metazoa</taxon>
        <taxon>Ecdysozoa</taxon>
        <taxon>Nematoda</taxon>
        <taxon>Enoplea</taxon>
        <taxon>Dorylaimia</taxon>
        <taxon>Mermithida</taxon>
        <taxon>Mermithoidea</taxon>
        <taxon>Mermithidae</taxon>
        <taxon>Romanomermis</taxon>
    </lineage>
</organism>
<dbReference type="Pfam" id="PF16184">
    <property type="entry name" value="Cadherin_3"/>
    <property type="match status" value="1"/>
</dbReference>
<proteinExistence type="predicted"/>
<dbReference type="PROSITE" id="PS50025">
    <property type="entry name" value="LAM_G_DOMAIN"/>
    <property type="match status" value="1"/>
</dbReference>
<dbReference type="SUPFAM" id="SSF49899">
    <property type="entry name" value="Concanavalin A-like lectins/glucanases"/>
    <property type="match status" value="1"/>
</dbReference>
<dbReference type="AlphaFoldDB" id="A0A915ILJ7"/>
<accession>A0A915ILJ7</accession>
<evidence type="ECO:0000313" key="4">
    <source>
        <dbReference type="WBParaSite" id="nRc.2.0.1.t14851-RA"/>
    </source>
</evidence>
<sequence>CAELNSGQQETLFPIRHHLSLRQISESLTIDIRPSEDRKQCHSERYSHPTIDSMIEQFARRPGCASPSGLFAIGSIYENEIKFILKSERKFAAKLPIVCAKNMAMEQNNQTQFGTGCVESTSMGPFEAFKAGCGEKQQLFEIEEEVQNCVARIDVHRMATRMYFLSLVIFVSSAHYDTACSDCDNTQSLVLNFHQPEAYVAFKLDHRSKLLHQLEFEMLTQKINSQLLSLRSAIRNRDSISMIDLNVKSGSLYFHIESESGIWQSHSDLTIPQGVWCSVKLNFTSACLEVTIDGENEQLFSGSPVVPMLGKYFVVNFADDSQFAGKSAPKPYNGCLRRLILNNQPLPKNQILTSRDLEYDCNCESDILNETKNNNCPKRSNRDDELISDENLSYKRGAVLSSMEKDYGTITVEEGGIEKPQNGHLVMDGSKSSLDNFTMQDVSKGKISYKHDGSETIDDVIEIEGRPL</sequence>
<protein>
    <submittedName>
        <fullName evidence="4">Laminin G domain-containing protein</fullName>
    </submittedName>
</protein>
<dbReference type="WBParaSite" id="nRc.2.0.1.t14851-RA">
    <property type="protein sequence ID" value="nRc.2.0.1.t14851-RA"/>
    <property type="gene ID" value="nRc.2.0.1.g14851"/>
</dbReference>
<comment type="caution">
    <text evidence="1">Lacks conserved residue(s) required for the propagation of feature annotation.</text>
</comment>
<dbReference type="InterPro" id="IPR013320">
    <property type="entry name" value="ConA-like_dom_sf"/>
</dbReference>
<feature type="domain" description="Laminin G" evidence="2">
    <location>
        <begin position="189"/>
        <end position="363"/>
    </location>
</feature>
<evidence type="ECO:0000259" key="2">
    <source>
        <dbReference type="PROSITE" id="PS50025"/>
    </source>
</evidence>
<dbReference type="Proteomes" id="UP000887565">
    <property type="component" value="Unplaced"/>
</dbReference>